<name>A0A919P8J8_9CELL</name>
<protein>
    <submittedName>
        <fullName evidence="1">Uncharacterized protein</fullName>
    </submittedName>
</protein>
<keyword evidence="2" id="KW-1185">Reference proteome</keyword>
<organism evidence="1 2">
    <name type="scientific">Cellulomonas pakistanensis</name>
    <dbReference type="NCBI Taxonomy" id="992287"/>
    <lineage>
        <taxon>Bacteria</taxon>
        <taxon>Bacillati</taxon>
        <taxon>Actinomycetota</taxon>
        <taxon>Actinomycetes</taxon>
        <taxon>Micrococcales</taxon>
        <taxon>Cellulomonadaceae</taxon>
        <taxon>Cellulomonas</taxon>
    </lineage>
</organism>
<accession>A0A919P8J8</accession>
<evidence type="ECO:0000313" key="1">
    <source>
        <dbReference type="EMBL" id="GIG36345.1"/>
    </source>
</evidence>
<reference evidence="1" key="1">
    <citation type="submission" date="2021-01" db="EMBL/GenBank/DDBJ databases">
        <title>Whole genome shotgun sequence of Cellulomonas pakistanensis NBRC 110800.</title>
        <authorList>
            <person name="Komaki H."/>
            <person name="Tamura T."/>
        </authorList>
    </citation>
    <scope>NUCLEOTIDE SEQUENCE</scope>
    <source>
        <strain evidence="1">NBRC 110800</strain>
    </source>
</reference>
<sequence>MVSMEEATAQVMALDGAIALAGVDWTSGMTIMSTVVKPFDIELAAAVATEVVRAQMRSIEQLGGGQAIDDILISQTDELHLVTLSDDPRYAGLFSYLVLDRERGNLALARRRLRDLTQAGIDIER</sequence>
<dbReference type="EMBL" id="BONO01000011">
    <property type="protein sequence ID" value="GIG36345.1"/>
    <property type="molecule type" value="Genomic_DNA"/>
</dbReference>
<dbReference type="AlphaFoldDB" id="A0A919P8J8"/>
<dbReference type="RefSeq" id="WP_203668372.1">
    <property type="nucleotide sequence ID" value="NZ_BONO01000011.1"/>
</dbReference>
<dbReference type="Proteomes" id="UP000642125">
    <property type="component" value="Unassembled WGS sequence"/>
</dbReference>
<comment type="caution">
    <text evidence="1">The sequence shown here is derived from an EMBL/GenBank/DDBJ whole genome shotgun (WGS) entry which is preliminary data.</text>
</comment>
<proteinExistence type="predicted"/>
<evidence type="ECO:0000313" key="2">
    <source>
        <dbReference type="Proteomes" id="UP000642125"/>
    </source>
</evidence>
<gene>
    <name evidence="1" type="ORF">Cpa01nite_17260</name>
</gene>